<dbReference type="InterPro" id="IPR001204">
    <property type="entry name" value="Phos_transporter"/>
</dbReference>
<dbReference type="InterPro" id="IPR016024">
    <property type="entry name" value="ARM-type_fold"/>
</dbReference>
<feature type="transmembrane region" description="Helical" evidence="8">
    <location>
        <begin position="91"/>
        <end position="119"/>
    </location>
</feature>
<comment type="similarity">
    <text evidence="2 8">Belongs to the inorganic phosphate transporter (PiT) (TC 2.A.20) family.</text>
</comment>
<keyword evidence="7 8" id="KW-0472">Membrane</keyword>
<dbReference type="GO" id="GO:0016020">
    <property type="term" value="C:membrane"/>
    <property type="evidence" value="ECO:0007669"/>
    <property type="project" value="UniProtKB-SubCell"/>
</dbReference>
<evidence type="ECO:0000256" key="4">
    <source>
        <dbReference type="ARBA" id="ARBA00022592"/>
    </source>
</evidence>
<sequence length="877" mass="97521">MSFTADISTVLWALIIGIILALFLGAGMGANDVSNAFGTSVGSGVLSIVQAYILASIFETLGSVLVGWSVTDTMRKGVIDTSQYTSNPKELLLGQVAILGVLSWFLSPALSGCISIILYMIVDITVLRQQKPFECGLKALPIFYFFCIAFNILMVTWDGSKLLQFNNIPIWGALLISTGSGLIAALVVNFVLRPRILRKIQASPDDMKVQNYQSSINSYSKTFSVEINSGNSGDLEGKTNITNFRLFLKWLLPDATRKEDAMTTRLFSTIQICTACFAGFAHGANDVSNAVAPLAALVSIYKEKNAKQESEVGKLSISNTSLINYFLFACAGFTIEFGAAMTALLASKLGIPISTTHCLVGSVVAVGSIKSTEGIKWSIFRNIIISWVVTVPVAEIKKVEMEIPVMGEPLASPSPELGMENIEDHSRISPEHAPPKKEDAEYLLGVVESLRGIYESKHEEVDIVNSMKQLKITFNRAIKANSERPKRVFFDELGFRLDFMMESTAYLDARLRVLKMVSKLAIIIQRDANNVEFIDFLVNYCEELCFCDEAAVRQNVCSLIGFLFSASSSFAKDTNHVMSFNYRKRLYVLIRKRQLDKIVNVRAEVIRAVLAIQDDEIASDFKEALERSPKDIILMGLRDIAFECRLAAVQSLSVAVHAQLEGLIDLAMGDKYSRVRIGAICRLGKLPLRLFTAEQKINLLYATLSDADQTIREAGHKLLLSEWLDSILNLRMKKSKKSNTLEQYVKLDLDYGLGTAAQTLLGQLDFAESYETRKSARIILFASFDIIRKRLSLENEMLSDFVTALVNDRTKPEIISRSNYKIILNRKLSTVNQACYTFFWHSLVKYCSEKAKNEPDKLECMHRLAVTLSAMCGVVKK</sequence>
<dbReference type="AlphaFoldDB" id="A0A1I7WYU3"/>
<reference evidence="10" key="1">
    <citation type="submission" date="2016-11" db="UniProtKB">
        <authorList>
            <consortium name="WormBaseParasite"/>
        </authorList>
    </citation>
    <scope>IDENTIFICATION</scope>
</reference>
<dbReference type="SUPFAM" id="SSF48371">
    <property type="entry name" value="ARM repeat"/>
    <property type="match status" value="1"/>
</dbReference>
<evidence type="ECO:0000313" key="9">
    <source>
        <dbReference type="Proteomes" id="UP000095283"/>
    </source>
</evidence>
<accession>A0A1I7WYU3</accession>
<dbReference type="GO" id="GO:0035435">
    <property type="term" value="P:phosphate ion transmembrane transport"/>
    <property type="evidence" value="ECO:0007669"/>
    <property type="project" value="TreeGrafter"/>
</dbReference>
<comment type="function">
    <text evidence="8">Sodium-phosphate symporter.</text>
</comment>
<evidence type="ECO:0000256" key="7">
    <source>
        <dbReference type="ARBA" id="ARBA00023136"/>
    </source>
</evidence>
<dbReference type="Proteomes" id="UP000095283">
    <property type="component" value="Unplaced"/>
</dbReference>
<name>A0A1I7WYU3_HETBA</name>
<proteinExistence type="inferred from homology"/>
<feature type="transmembrane region" description="Helical" evidence="8">
    <location>
        <begin position="169"/>
        <end position="192"/>
    </location>
</feature>
<keyword evidence="5 8" id="KW-0812">Transmembrane</keyword>
<evidence type="ECO:0000256" key="2">
    <source>
        <dbReference type="ARBA" id="ARBA00009916"/>
    </source>
</evidence>
<keyword evidence="3 8" id="KW-0813">Transport</keyword>
<dbReference type="GO" id="GO:0005315">
    <property type="term" value="F:phosphate transmembrane transporter activity"/>
    <property type="evidence" value="ECO:0007669"/>
    <property type="project" value="InterPro"/>
</dbReference>
<feature type="transmembrane region" description="Helical" evidence="8">
    <location>
        <begin position="12"/>
        <end position="30"/>
    </location>
</feature>
<evidence type="ECO:0000256" key="5">
    <source>
        <dbReference type="ARBA" id="ARBA00022692"/>
    </source>
</evidence>
<evidence type="ECO:0000256" key="8">
    <source>
        <dbReference type="RuleBase" id="RU363058"/>
    </source>
</evidence>
<evidence type="ECO:0000256" key="3">
    <source>
        <dbReference type="ARBA" id="ARBA00022448"/>
    </source>
</evidence>
<keyword evidence="4 8" id="KW-0592">Phosphate transport</keyword>
<evidence type="ECO:0000256" key="6">
    <source>
        <dbReference type="ARBA" id="ARBA00022989"/>
    </source>
</evidence>
<dbReference type="WBParaSite" id="Hba_10355">
    <property type="protein sequence ID" value="Hba_10355"/>
    <property type="gene ID" value="Hba_10355"/>
</dbReference>
<keyword evidence="6 8" id="KW-1133">Transmembrane helix</keyword>
<evidence type="ECO:0000256" key="1">
    <source>
        <dbReference type="ARBA" id="ARBA00004141"/>
    </source>
</evidence>
<keyword evidence="9" id="KW-1185">Reference proteome</keyword>
<evidence type="ECO:0000313" key="10">
    <source>
        <dbReference type="WBParaSite" id="Hba_10355"/>
    </source>
</evidence>
<comment type="subcellular location">
    <subcellularLocation>
        <location evidence="1 8">Membrane</location>
        <topology evidence="1 8">Multi-pass membrane protein</topology>
    </subcellularLocation>
</comment>
<organism evidence="9 10">
    <name type="scientific">Heterorhabditis bacteriophora</name>
    <name type="common">Entomopathogenic nematode worm</name>
    <dbReference type="NCBI Taxonomy" id="37862"/>
    <lineage>
        <taxon>Eukaryota</taxon>
        <taxon>Metazoa</taxon>
        <taxon>Ecdysozoa</taxon>
        <taxon>Nematoda</taxon>
        <taxon>Chromadorea</taxon>
        <taxon>Rhabditida</taxon>
        <taxon>Rhabditina</taxon>
        <taxon>Rhabditomorpha</taxon>
        <taxon>Strongyloidea</taxon>
        <taxon>Heterorhabditidae</taxon>
        <taxon>Heterorhabditis</taxon>
    </lineage>
</organism>
<protein>
    <recommendedName>
        <fullName evidence="8">Phosphate transporter</fullName>
    </recommendedName>
</protein>
<dbReference type="PANTHER" id="PTHR11101">
    <property type="entry name" value="PHOSPHATE TRANSPORTER"/>
    <property type="match status" value="1"/>
</dbReference>
<feature type="transmembrane region" description="Helical" evidence="8">
    <location>
        <begin position="139"/>
        <end position="157"/>
    </location>
</feature>
<dbReference type="PANTHER" id="PTHR11101:SF67">
    <property type="entry name" value="PHOSPHATE TRANSPORTER"/>
    <property type="match status" value="1"/>
</dbReference>
<feature type="transmembrane region" description="Helical" evidence="8">
    <location>
        <begin position="322"/>
        <end position="346"/>
    </location>
</feature>
<dbReference type="Pfam" id="PF01384">
    <property type="entry name" value="PHO4"/>
    <property type="match status" value="3"/>
</dbReference>